<dbReference type="OrthoDB" id="9808984at2"/>
<evidence type="ECO:0000256" key="10">
    <source>
        <dbReference type="ARBA" id="ARBA00023315"/>
    </source>
</evidence>
<dbReference type="GO" id="GO:0005737">
    <property type="term" value="C:cytoplasm"/>
    <property type="evidence" value="ECO:0007669"/>
    <property type="project" value="UniProtKB-SubCell"/>
</dbReference>
<dbReference type="Gene3D" id="3.40.50.10750">
    <property type="entry name" value="Isocitrate/Isopropylmalate dehydrogenase-like"/>
    <property type="match status" value="1"/>
</dbReference>
<evidence type="ECO:0000259" key="13">
    <source>
        <dbReference type="Pfam" id="PF01515"/>
    </source>
</evidence>
<dbReference type="InterPro" id="IPR010766">
    <property type="entry name" value="DRTGG"/>
</dbReference>
<dbReference type="InterPro" id="IPR004614">
    <property type="entry name" value="P_AcTrfase"/>
</dbReference>
<dbReference type="SUPFAM" id="SSF52540">
    <property type="entry name" value="P-loop containing nucleoside triphosphate hydrolases"/>
    <property type="match status" value="1"/>
</dbReference>
<dbReference type="Pfam" id="PF07085">
    <property type="entry name" value="DRTGG"/>
    <property type="match status" value="1"/>
</dbReference>
<evidence type="ECO:0000256" key="1">
    <source>
        <dbReference type="ARBA" id="ARBA00004496"/>
    </source>
</evidence>
<evidence type="ECO:0000256" key="11">
    <source>
        <dbReference type="ARBA" id="ARBA00031108"/>
    </source>
</evidence>
<dbReference type="EMBL" id="FWXY01000016">
    <property type="protein sequence ID" value="SMC94034.1"/>
    <property type="molecule type" value="Genomic_DNA"/>
</dbReference>
<comment type="catalytic activity">
    <reaction evidence="12">
        <text>acetyl-CoA + phosphate = acetyl phosphate + CoA</text>
        <dbReference type="Rhea" id="RHEA:19521"/>
        <dbReference type="ChEBI" id="CHEBI:22191"/>
        <dbReference type="ChEBI" id="CHEBI:43474"/>
        <dbReference type="ChEBI" id="CHEBI:57287"/>
        <dbReference type="ChEBI" id="CHEBI:57288"/>
        <dbReference type="EC" id="2.3.1.8"/>
    </reaction>
</comment>
<evidence type="ECO:0000256" key="4">
    <source>
        <dbReference type="ARBA" id="ARBA00009786"/>
    </source>
</evidence>
<dbReference type="NCBIfam" id="NF007233">
    <property type="entry name" value="PRK09653.1"/>
    <property type="match status" value="1"/>
</dbReference>
<sequence>MTNNLYISATGPRSGKTVVTMGVMELLSRKIDKVGFFRPIVQKKYGVNKDLQLMDACFNLGIPLDQMYGLTAEEATDLASHGRQEEVFEIIINRYNALRAQCDFVVCEGTDSLTASSEFDFDINAEISKNLSASVLMVAGSQGKTVDETIQAVETASAALAKRKCPTIGAIVTRTDGASGWEIMDRLSKHSLGENQLLYTIPEESSLNRPTVSEIVAELGAEVLWGEDQLTRHVYNFTIAAMQLRNFLPRIEYGALIITPGDRADVIVACLAAVSSRSQKSIAGIILTGGLKPTGPVQELIEGFPGICPILSVKENTFPTATRINNLHAGIFPEDKRKITRILATFEKHVDTEKLAEKVIKTRTTIKTPQMFELELIQKAKAHKQHVVLPEGEEERVLRAAEILMRREVVNITLLGNRDKIETKINNLGLRMPSVNIINPPDSEFFDEYIQSYYALREHKGITPEYAHDMMTSVNEYATMMVFAGHADGMVSGAAHSTAATIRPALQILSTRPECSIVSSVFFMCLEDRVLVYGDCAINPDPNAEELAEIAITSAQTAKTFGIEPVVAMLSYSTGFSGKGADVDKVRRAAELARERADNVMPGLKLEGPIQYDAAVDSFVAKAKLPQSDVAGAATVFVFPDLNTGNNTYKAVQRSSGAVAVGPLLQGLKYPVNDLSRGCTVTDIVNTVAITAIQAQCEKGLL</sequence>
<dbReference type="PANTHER" id="PTHR43356:SF3">
    <property type="entry name" value="PHOSPHATE ACETYLTRANSFERASE"/>
    <property type="match status" value="1"/>
</dbReference>
<dbReference type="EC" id="2.3.1.8" evidence="6 12"/>
<evidence type="ECO:0000256" key="8">
    <source>
        <dbReference type="ARBA" id="ARBA00022490"/>
    </source>
</evidence>
<feature type="domain" description="DRTGG" evidence="14">
    <location>
        <begin position="214"/>
        <end position="326"/>
    </location>
</feature>
<dbReference type="Pfam" id="PF13500">
    <property type="entry name" value="AAA_26"/>
    <property type="match status" value="1"/>
</dbReference>
<evidence type="ECO:0000256" key="6">
    <source>
        <dbReference type="ARBA" id="ARBA00012707"/>
    </source>
</evidence>
<dbReference type="CDD" id="cd03109">
    <property type="entry name" value="DTBS"/>
    <property type="match status" value="1"/>
</dbReference>
<evidence type="ECO:0000259" key="14">
    <source>
        <dbReference type="Pfam" id="PF07085"/>
    </source>
</evidence>
<comment type="pathway">
    <text evidence="2 12">Metabolic intermediate biosynthesis; acetyl-CoA biosynthesis; acetyl-CoA from acetate: step 2/2.</text>
</comment>
<organism evidence="15 16">
    <name type="scientific">Desulfocicer vacuolatum DSM 3385</name>
    <dbReference type="NCBI Taxonomy" id="1121400"/>
    <lineage>
        <taxon>Bacteria</taxon>
        <taxon>Pseudomonadati</taxon>
        <taxon>Thermodesulfobacteriota</taxon>
        <taxon>Desulfobacteria</taxon>
        <taxon>Desulfobacterales</taxon>
        <taxon>Desulfobacteraceae</taxon>
        <taxon>Desulfocicer</taxon>
    </lineage>
</organism>
<dbReference type="InterPro" id="IPR016475">
    <property type="entry name" value="P-Actrans_bac"/>
</dbReference>
<dbReference type="SUPFAM" id="SSF75138">
    <property type="entry name" value="HprK N-terminal domain-like"/>
    <property type="match status" value="1"/>
</dbReference>
<dbReference type="Gene3D" id="3.40.50.10950">
    <property type="match status" value="1"/>
</dbReference>
<evidence type="ECO:0000313" key="15">
    <source>
        <dbReference type="EMBL" id="SMC94034.1"/>
    </source>
</evidence>
<dbReference type="RefSeq" id="WP_084070116.1">
    <property type="nucleotide sequence ID" value="NZ_FWXY01000016.1"/>
</dbReference>
<dbReference type="PIRSF" id="PIRSF006107">
    <property type="entry name" value="PhpActrans_proteobac"/>
    <property type="match status" value="1"/>
</dbReference>
<evidence type="ECO:0000256" key="12">
    <source>
        <dbReference type="PIRNR" id="PIRNR006107"/>
    </source>
</evidence>
<gene>
    <name evidence="15" type="ORF">SAMN02746065_11632</name>
</gene>
<keyword evidence="9 12" id="KW-0808">Transferase</keyword>
<keyword evidence="16" id="KW-1185">Reference proteome</keyword>
<evidence type="ECO:0000256" key="7">
    <source>
        <dbReference type="ARBA" id="ARBA00021528"/>
    </source>
</evidence>
<evidence type="ECO:0000256" key="3">
    <source>
        <dbReference type="ARBA" id="ARBA00008756"/>
    </source>
</evidence>
<dbReference type="UniPathway" id="UPA00340">
    <property type="reaction ID" value="UER00459"/>
</dbReference>
<dbReference type="InterPro" id="IPR050500">
    <property type="entry name" value="Phos_Acetyltrans/Butyryltrans"/>
</dbReference>
<dbReference type="InterPro" id="IPR028979">
    <property type="entry name" value="Ser_kin/Pase_Hpr-like_N_sf"/>
</dbReference>
<comment type="function">
    <text evidence="12">Involved in acetate metabolism.</text>
</comment>
<comment type="similarity">
    <text evidence="3 12">In the C-terminal section; belongs to the phosphate acetyltransferase and butyryltransferase family.</text>
</comment>
<comment type="subunit">
    <text evidence="5">Homohexamer.</text>
</comment>
<proteinExistence type="inferred from homology"/>
<reference evidence="15 16" key="1">
    <citation type="submission" date="2017-04" db="EMBL/GenBank/DDBJ databases">
        <authorList>
            <person name="Afonso C.L."/>
            <person name="Miller P.J."/>
            <person name="Scott M.A."/>
            <person name="Spackman E."/>
            <person name="Goraichik I."/>
            <person name="Dimitrov K.M."/>
            <person name="Suarez D.L."/>
            <person name="Swayne D.E."/>
        </authorList>
    </citation>
    <scope>NUCLEOTIDE SEQUENCE [LARGE SCALE GENOMIC DNA]</scope>
    <source>
        <strain evidence="15 16">DSM 3385</strain>
    </source>
</reference>
<dbReference type="InterPro" id="IPR027417">
    <property type="entry name" value="P-loop_NTPase"/>
</dbReference>
<dbReference type="Gene3D" id="3.40.1390.20">
    <property type="entry name" value="HprK N-terminal domain-like"/>
    <property type="match status" value="1"/>
</dbReference>
<dbReference type="Gene3D" id="3.40.50.300">
    <property type="entry name" value="P-loop containing nucleotide triphosphate hydrolases"/>
    <property type="match status" value="1"/>
</dbReference>
<dbReference type="Pfam" id="PF01515">
    <property type="entry name" value="PTA_PTB"/>
    <property type="match status" value="1"/>
</dbReference>
<accession>A0A1W2D9U1</accession>
<dbReference type="Proteomes" id="UP000192418">
    <property type="component" value="Unassembled WGS sequence"/>
</dbReference>
<dbReference type="NCBIfam" id="TIGR00651">
    <property type="entry name" value="pta"/>
    <property type="match status" value="1"/>
</dbReference>
<dbReference type="STRING" id="1121400.SAMN02746065_11632"/>
<protein>
    <recommendedName>
        <fullName evidence="7 12">Phosphate acetyltransferase</fullName>
        <ecNumber evidence="6 12">2.3.1.8</ecNumber>
    </recommendedName>
    <alternativeName>
        <fullName evidence="11 12">Phosphotransacetylase</fullName>
    </alternativeName>
</protein>
<dbReference type="FunFam" id="3.40.50.10750:FF:000001">
    <property type="entry name" value="Phosphate acetyltransferase"/>
    <property type="match status" value="1"/>
</dbReference>
<comment type="subcellular location">
    <subcellularLocation>
        <location evidence="1 12">Cytoplasm</location>
    </subcellularLocation>
</comment>
<dbReference type="InterPro" id="IPR042112">
    <property type="entry name" value="P_AcTrfase_dom2"/>
</dbReference>
<dbReference type="InterPro" id="IPR002505">
    <property type="entry name" value="PTA_PTB"/>
</dbReference>
<keyword evidence="10 12" id="KW-0012">Acyltransferase</keyword>
<feature type="domain" description="Phosphate acetyl/butaryl transferase" evidence="13">
    <location>
        <begin position="372"/>
        <end position="692"/>
    </location>
</feature>
<dbReference type="AlphaFoldDB" id="A0A1W2D9U1"/>
<dbReference type="GO" id="GO:0008959">
    <property type="term" value="F:phosphate acetyltransferase activity"/>
    <property type="evidence" value="ECO:0007669"/>
    <property type="project" value="UniProtKB-EC"/>
</dbReference>
<dbReference type="PANTHER" id="PTHR43356">
    <property type="entry name" value="PHOSPHATE ACETYLTRANSFERASE"/>
    <property type="match status" value="1"/>
</dbReference>
<evidence type="ECO:0000256" key="5">
    <source>
        <dbReference type="ARBA" id="ARBA00011643"/>
    </source>
</evidence>
<dbReference type="NCBIfam" id="NF004167">
    <property type="entry name" value="PRK05632.1"/>
    <property type="match status" value="1"/>
</dbReference>
<dbReference type="GO" id="GO:0006085">
    <property type="term" value="P:acetyl-CoA biosynthetic process"/>
    <property type="evidence" value="ECO:0007669"/>
    <property type="project" value="UniProtKB-UniPathway"/>
</dbReference>
<comment type="similarity">
    <text evidence="4 12">In the N-terminal section; belongs to the CobB/CobQ family.</text>
</comment>
<evidence type="ECO:0000313" key="16">
    <source>
        <dbReference type="Proteomes" id="UP000192418"/>
    </source>
</evidence>
<evidence type="ECO:0000256" key="2">
    <source>
        <dbReference type="ARBA" id="ARBA00004989"/>
    </source>
</evidence>
<dbReference type="SUPFAM" id="SSF53659">
    <property type="entry name" value="Isocitrate/Isopropylmalate dehydrogenase-like"/>
    <property type="match status" value="1"/>
</dbReference>
<name>A0A1W2D9U1_9BACT</name>
<dbReference type="InterPro" id="IPR042113">
    <property type="entry name" value="P_AcTrfase_dom1"/>
</dbReference>
<keyword evidence="8 12" id="KW-0963">Cytoplasm</keyword>
<evidence type="ECO:0000256" key="9">
    <source>
        <dbReference type="ARBA" id="ARBA00022679"/>
    </source>
</evidence>
<comment type="domain">
    <text evidence="12">The N-terminal region seems to be important for proper quaternary structure. The C-terminal region contains the substrate-binding site.</text>
</comment>